<dbReference type="InterPro" id="IPR036737">
    <property type="entry name" value="OmpA-like_sf"/>
</dbReference>
<keyword evidence="7" id="KW-0626">Porin</keyword>
<dbReference type="PANTHER" id="PTHR30329:SF21">
    <property type="entry name" value="LIPOPROTEIN YIAD-RELATED"/>
    <property type="match status" value="1"/>
</dbReference>
<dbReference type="CDD" id="cd07185">
    <property type="entry name" value="OmpA_C-like"/>
    <property type="match status" value="1"/>
</dbReference>
<dbReference type="PRINTS" id="PR01021">
    <property type="entry name" value="OMPADOMAIN"/>
</dbReference>
<evidence type="ECO:0000256" key="4">
    <source>
        <dbReference type="ARBA" id="ARBA00022692"/>
    </source>
</evidence>
<dbReference type="Pfam" id="PF00691">
    <property type="entry name" value="OmpA"/>
    <property type="match status" value="1"/>
</dbReference>
<evidence type="ECO:0000256" key="6">
    <source>
        <dbReference type="ARBA" id="ARBA00023065"/>
    </source>
</evidence>
<evidence type="ECO:0000256" key="10">
    <source>
        <dbReference type="PROSITE-ProRule" id="PRU00473"/>
    </source>
</evidence>
<dbReference type="InterPro" id="IPR006665">
    <property type="entry name" value="OmpA-like"/>
</dbReference>
<dbReference type="SUPFAM" id="SSF56925">
    <property type="entry name" value="OMPA-like"/>
    <property type="match status" value="1"/>
</dbReference>
<proteinExistence type="predicted"/>
<evidence type="ECO:0000313" key="13">
    <source>
        <dbReference type="Proteomes" id="UP000469421"/>
    </source>
</evidence>
<dbReference type="Pfam" id="PF13505">
    <property type="entry name" value="OMP_b-brl"/>
    <property type="match status" value="1"/>
</dbReference>
<dbReference type="InterPro" id="IPR050330">
    <property type="entry name" value="Bact_OuterMem_StrucFunc"/>
</dbReference>
<dbReference type="GO" id="GO:0009279">
    <property type="term" value="C:cell outer membrane"/>
    <property type="evidence" value="ECO:0007669"/>
    <property type="project" value="UniProtKB-SubCell"/>
</dbReference>
<feature type="domain" description="OmpA-like" evidence="11">
    <location>
        <begin position="213"/>
        <end position="331"/>
    </location>
</feature>
<dbReference type="InterPro" id="IPR027385">
    <property type="entry name" value="Beta-barrel_OMP"/>
</dbReference>
<keyword evidence="3" id="KW-1134">Transmembrane beta strand</keyword>
<dbReference type="PROSITE" id="PS51123">
    <property type="entry name" value="OMPA_2"/>
    <property type="match status" value="1"/>
</dbReference>
<protein>
    <submittedName>
        <fullName evidence="12">OmpA family protein</fullName>
    </submittedName>
</protein>
<gene>
    <name evidence="12" type="ORF">GFN93_14755</name>
</gene>
<dbReference type="SUPFAM" id="SSF103088">
    <property type="entry name" value="OmpA-like"/>
    <property type="match status" value="1"/>
</dbReference>
<dbReference type="AlphaFoldDB" id="A0A6N7M202"/>
<evidence type="ECO:0000256" key="7">
    <source>
        <dbReference type="ARBA" id="ARBA00023114"/>
    </source>
</evidence>
<dbReference type="InterPro" id="IPR006664">
    <property type="entry name" value="OMP_bac"/>
</dbReference>
<evidence type="ECO:0000256" key="2">
    <source>
        <dbReference type="ARBA" id="ARBA00022448"/>
    </source>
</evidence>
<dbReference type="Gene3D" id="2.40.160.20">
    <property type="match status" value="1"/>
</dbReference>
<evidence type="ECO:0000313" key="12">
    <source>
        <dbReference type="EMBL" id="MQX54511.1"/>
    </source>
</evidence>
<dbReference type="Proteomes" id="UP000469421">
    <property type="component" value="Unassembled WGS sequence"/>
</dbReference>
<dbReference type="RefSeq" id="WP_153502089.1">
    <property type="nucleotide sequence ID" value="NZ_WIRE01000002.1"/>
</dbReference>
<organism evidence="12 13">
    <name type="scientific">Alcanivorax sediminis</name>
    <dbReference type="NCBI Taxonomy" id="2663008"/>
    <lineage>
        <taxon>Bacteria</taxon>
        <taxon>Pseudomonadati</taxon>
        <taxon>Pseudomonadota</taxon>
        <taxon>Gammaproteobacteria</taxon>
        <taxon>Oceanospirillales</taxon>
        <taxon>Alcanivoracaceae</taxon>
        <taxon>Alcanivorax</taxon>
    </lineage>
</organism>
<keyword evidence="6" id="KW-0406">Ion transport</keyword>
<dbReference type="InterPro" id="IPR011250">
    <property type="entry name" value="OMP/PagP_B-barrel"/>
</dbReference>
<keyword evidence="9" id="KW-0998">Cell outer membrane</keyword>
<reference evidence="12 13" key="1">
    <citation type="submission" date="2019-10" db="EMBL/GenBank/DDBJ databases">
        <title>Alcanivorax sp.PA15-N-34 draft genome sequence.</title>
        <authorList>
            <person name="Liao X."/>
            <person name="Shao Z."/>
        </authorList>
    </citation>
    <scope>NUCLEOTIDE SEQUENCE [LARGE SCALE GENOMIC DNA]</scope>
    <source>
        <strain evidence="12 13">PA15-N-34</strain>
    </source>
</reference>
<dbReference type="PANTHER" id="PTHR30329">
    <property type="entry name" value="STATOR ELEMENT OF FLAGELLAR MOTOR COMPLEX"/>
    <property type="match status" value="1"/>
</dbReference>
<dbReference type="GO" id="GO:0006811">
    <property type="term" value="P:monoatomic ion transport"/>
    <property type="evidence" value="ECO:0007669"/>
    <property type="project" value="UniProtKB-KW"/>
</dbReference>
<evidence type="ECO:0000256" key="9">
    <source>
        <dbReference type="ARBA" id="ARBA00023237"/>
    </source>
</evidence>
<dbReference type="EMBL" id="WIRE01000002">
    <property type="protein sequence ID" value="MQX54511.1"/>
    <property type="molecule type" value="Genomic_DNA"/>
</dbReference>
<name>A0A6N7M202_9GAMM</name>
<keyword evidence="13" id="KW-1185">Reference proteome</keyword>
<keyword evidence="5" id="KW-0732">Signal</keyword>
<evidence type="ECO:0000256" key="3">
    <source>
        <dbReference type="ARBA" id="ARBA00022452"/>
    </source>
</evidence>
<keyword evidence="8 10" id="KW-0472">Membrane</keyword>
<sequence length="356" mass="38902">MICSWPVALLVSGLLVVAGSSTYAGSWKASPDRTFYVGYRAGIAISDLDVPSETLTGDQGGSFSQGLFAGYQFESRWGAELFWLDAGSADVVSRETGATRGLADLEVYGVGATWRHEYAPALDAFVQAGVASLDRQYRYYADVQGDSETDPYLVLGLRWAPADSWQLRAGYTYFNSQLQVATVGLVKHFYPGGKPESVLTAPEPEMAEQVVMQCDDFILHFDGVEFDTASVALSEQSRSRLDALSEELRALPDDIEIEIRAHADEVGTESYNYALSQVRARAVRDYLASTGIALSRIHAVGYGEWVLPGSGEADRTHEGGRRAELTLLGIEKYLDEGVHCQELIKGYDMGKSFPES</sequence>
<keyword evidence="4" id="KW-0812">Transmembrane</keyword>
<dbReference type="GO" id="GO:0015288">
    <property type="term" value="F:porin activity"/>
    <property type="evidence" value="ECO:0007669"/>
    <property type="project" value="UniProtKB-KW"/>
</dbReference>
<accession>A0A6N7M202</accession>
<comment type="subcellular location">
    <subcellularLocation>
        <location evidence="1">Cell outer membrane</location>
        <topology evidence="1">Multi-pass membrane protein</topology>
    </subcellularLocation>
</comment>
<dbReference type="Gene3D" id="3.30.1330.60">
    <property type="entry name" value="OmpA-like domain"/>
    <property type="match status" value="1"/>
</dbReference>
<evidence type="ECO:0000256" key="8">
    <source>
        <dbReference type="ARBA" id="ARBA00023136"/>
    </source>
</evidence>
<dbReference type="GO" id="GO:0046930">
    <property type="term" value="C:pore complex"/>
    <property type="evidence" value="ECO:0007669"/>
    <property type="project" value="UniProtKB-KW"/>
</dbReference>
<evidence type="ECO:0000256" key="1">
    <source>
        <dbReference type="ARBA" id="ARBA00004571"/>
    </source>
</evidence>
<keyword evidence="2" id="KW-0813">Transport</keyword>
<evidence type="ECO:0000256" key="5">
    <source>
        <dbReference type="ARBA" id="ARBA00022729"/>
    </source>
</evidence>
<comment type="caution">
    <text evidence="12">The sequence shown here is derived from an EMBL/GenBank/DDBJ whole genome shotgun (WGS) entry which is preliminary data.</text>
</comment>
<evidence type="ECO:0000259" key="11">
    <source>
        <dbReference type="PROSITE" id="PS51123"/>
    </source>
</evidence>